<accession>A0A0C3PBP2</accession>
<dbReference type="InParanoid" id="A0A0C3PBP2"/>
<dbReference type="EMBL" id="KN831968">
    <property type="protein sequence ID" value="KIO05124.1"/>
    <property type="molecule type" value="Genomic_DNA"/>
</dbReference>
<name>A0A0C3PBP2_PISTI</name>
<dbReference type="OrthoDB" id="3271141at2759"/>
<evidence type="ECO:0000313" key="2">
    <source>
        <dbReference type="EMBL" id="KIO05124.1"/>
    </source>
</evidence>
<reference evidence="3" key="2">
    <citation type="submission" date="2015-01" db="EMBL/GenBank/DDBJ databases">
        <title>Evolutionary Origins and Diversification of the Mycorrhizal Mutualists.</title>
        <authorList>
            <consortium name="DOE Joint Genome Institute"/>
            <consortium name="Mycorrhizal Genomics Consortium"/>
            <person name="Kohler A."/>
            <person name="Kuo A."/>
            <person name="Nagy L.G."/>
            <person name="Floudas D."/>
            <person name="Copeland A."/>
            <person name="Barry K.W."/>
            <person name="Cichocki N."/>
            <person name="Veneault-Fourrey C."/>
            <person name="LaButti K."/>
            <person name="Lindquist E.A."/>
            <person name="Lipzen A."/>
            <person name="Lundell T."/>
            <person name="Morin E."/>
            <person name="Murat C."/>
            <person name="Riley R."/>
            <person name="Ohm R."/>
            <person name="Sun H."/>
            <person name="Tunlid A."/>
            <person name="Henrissat B."/>
            <person name="Grigoriev I.V."/>
            <person name="Hibbett D.S."/>
            <person name="Martin F."/>
        </authorList>
    </citation>
    <scope>NUCLEOTIDE SEQUENCE [LARGE SCALE GENOMIC DNA]</scope>
    <source>
        <strain evidence="3">Marx 270</strain>
    </source>
</reference>
<feature type="region of interest" description="Disordered" evidence="1">
    <location>
        <begin position="146"/>
        <end position="165"/>
    </location>
</feature>
<dbReference type="AlphaFoldDB" id="A0A0C3PBP2"/>
<dbReference type="STRING" id="870435.A0A0C3PBP2"/>
<evidence type="ECO:0000313" key="3">
    <source>
        <dbReference type="Proteomes" id="UP000054217"/>
    </source>
</evidence>
<feature type="region of interest" description="Disordered" evidence="1">
    <location>
        <begin position="1"/>
        <end position="24"/>
    </location>
</feature>
<evidence type="ECO:0000256" key="1">
    <source>
        <dbReference type="SAM" id="MobiDB-lite"/>
    </source>
</evidence>
<protein>
    <submittedName>
        <fullName evidence="2">Uncharacterized protein</fullName>
    </submittedName>
</protein>
<gene>
    <name evidence="2" type="ORF">M404DRAFT_25742</name>
</gene>
<dbReference type="HOGENOM" id="CLU_034218_1_0_1"/>
<organism evidence="2 3">
    <name type="scientific">Pisolithus tinctorius Marx 270</name>
    <dbReference type="NCBI Taxonomy" id="870435"/>
    <lineage>
        <taxon>Eukaryota</taxon>
        <taxon>Fungi</taxon>
        <taxon>Dikarya</taxon>
        <taxon>Basidiomycota</taxon>
        <taxon>Agaricomycotina</taxon>
        <taxon>Agaricomycetes</taxon>
        <taxon>Agaricomycetidae</taxon>
        <taxon>Boletales</taxon>
        <taxon>Sclerodermatineae</taxon>
        <taxon>Pisolithaceae</taxon>
        <taxon>Pisolithus</taxon>
    </lineage>
</organism>
<reference evidence="2 3" key="1">
    <citation type="submission" date="2014-04" db="EMBL/GenBank/DDBJ databases">
        <authorList>
            <consortium name="DOE Joint Genome Institute"/>
            <person name="Kuo A."/>
            <person name="Kohler A."/>
            <person name="Costa M.D."/>
            <person name="Nagy L.G."/>
            <person name="Floudas D."/>
            <person name="Copeland A."/>
            <person name="Barry K.W."/>
            <person name="Cichocki N."/>
            <person name="Veneault-Fourrey C."/>
            <person name="LaButti K."/>
            <person name="Lindquist E.A."/>
            <person name="Lipzen A."/>
            <person name="Lundell T."/>
            <person name="Morin E."/>
            <person name="Murat C."/>
            <person name="Sun H."/>
            <person name="Tunlid A."/>
            <person name="Henrissat B."/>
            <person name="Grigoriev I.V."/>
            <person name="Hibbett D.S."/>
            <person name="Martin F."/>
            <person name="Nordberg H.P."/>
            <person name="Cantor M.N."/>
            <person name="Hua S.X."/>
        </authorList>
    </citation>
    <scope>NUCLEOTIDE SEQUENCE [LARGE SCALE GENOMIC DNA]</scope>
    <source>
        <strain evidence="2 3">Marx 270</strain>
    </source>
</reference>
<sequence length="541" mass="61187">MAHNRNHGKLQAFDDMPMMDSDNSNEEGFVSAAEELDQCIDEDMNVGDTAVTLHTPPVRSLPPFPRPLQMRCPSRAHVPVALPMQESPRNESIAQERESYDSAAPITRRDLLLITENLQSDIANAARAAVSDALKLCFPMAAYPSTDVDESQSPSKQRKKKTLPSHCKSADLEFQRLIREHAQLLMGRENAKSLFTNVPTKEEATAYQSAQGPACTPNAFHVDLNDVPSSAWNKSASHVFTDSFRNAYPDCGRTSKQICTAWVVHFNYLRQIYATQQQVTCAEQARIGRIVAGHATGNNVDDVGILDQQRRTRRRQERKSQLYMRRLRAANTHARAYPTASHVVQELGVAGMSSDESDHEAGWGETTYMITKKMWRANQVTAWLRALDALHLRARYQRQWRASAGAWPHLRLISAKPSERAPVEGLAHNFYAREFLDSLDPHSLSDLDIQDVVELDIPESLTKLTKEYDVFDKQIYFNWLHARHMYVMAEQTLPLSSSQTRVAVDFFNGDNVDQVMIKGSLYLRARPSAWPSLVWYGGNRY</sequence>
<dbReference type="Proteomes" id="UP000054217">
    <property type="component" value="Unassembled WGS sequence"/>
</dbReference>
<keyword evidence="3" id="KW-1185">Reference proteome</keyword>
<proteinExistence type="predicted"/>